<dbReference type="InterPro" id="IPR000916">
    <property type="entry name" value="Bet_v_I/MLP"/>
</dbReference>
<dbReference type="EMBL" id="CM002927">
    <property type="protein sequence ID" value="KGN47408.1"/>
    <property type="molecule type" value="Genomic_DNA"/>
</dbReference>
<evidence type="ECO:0000259" key="4">
    <source>
        <dbReference type="Pfam" id="PF00407"/>
    </source>
</evidence>
<feature type="domain" description="Bet v I/Major latex protein" evidence="4">
    <location>
        <begin position="1"/>
        <end position="154"/>
    </location>
</feature>
<dbReference type="Proteomes" id="UP000029981">
    <property type="component" value="Chromosome 6"/>
</dbReference>
<keyword evidence="3" id="KW-0568">Pathogenesis-related protein</keyword>
<dbReference type="InterPro" id="IPR024949">
    <property type="entry name" value="Bet_v_I_allergen"/>
</dbReference>
<dbReference type="GO" id="GO:0005737">
    <property type="term" value="C:cytoplasm"/>
    <property type="evidence" value="ECO:0000318"/>
    <property type="project" value="GO_Central"/>
</dbReference>
<dbReference type="STRING" id="3659.A0A0A0KD04"/>
<evidence type="ECO:0000313" key="6">
    <source>
        <dbReference type="Proteomes" id="UP000029981"/>
    </source>
</evidence>
<dbReference type="GO" id="GO:0004864">
    <property type="term" value="F:protein phosphatase inhibitor activity"/>
    <property type="evidence" value="ECO:0000318"/>
    <property type="project" value="GO_Central"/>
</dbReference>
<dbReference type="KEGG" id="csv:101214193"/>
<dbReference type="OMA" id="FAYETEI"/>
<reference evidence="5 6" key="4">
    <citation type="journal article" date="2011" name="BMC Genomics">
        <title>RNA-Seq improves annotation of protein-coding genes in the cucumber genome.</title>
        <authorList>
            <person name="Li Z."/>
            <person name="Zhang Z."/>
            <person name="Yan P."/>
            <person name="Huang S."/>
            <person name="Fei Z."/>
            <person name="Lin K."/>
        </authorList>
    </citation>
    <scope>NUCLEOTIDE SEQUENCE [LARGE SCALE GENOMIC DNA]</scope>
    <source>
        <strain evidence="6">cv. 9930</strain>
    </source>
</reference>
<dbReference type="PANTHER" id="PTHR31213">
    <property type="entry name" value="OS08G0374000 PROTEIN-RELATED"/>
    <property type="match status" value="1"/>
</dbReference>
<reference evidence="5 6" key="3">
    <citation type="journal article" date="2010" name="BMC Genomics">
        <title>Transcriptome sequencing and comparative analysis of cucumber flowers with different sex types.</title>
        <authorList>
            <person name="Guo S."/>
            <person name="Zheng Y."/>
            <person name="Joung J.G."/>
            <person name="Liu S."/>
            <person name="Zhang Z."/>
            <person name="Crasta O.R."/>
            <person name="Sobral B.W."/>
            <person name="Xu Y."/>
            <person name="Huang S."/>
            <person name="Fei Z."/>
        </authorList>
    </citation>
    <scope>NUCLEOTIDE SEQUENCE [LARGE SCALE GENOMIC DNA]</scope>
    <source>
        <strain evidence="6">cv. 9930</strain>
    </source>
</reference>
<name>A0A0A0KD04_CUCSA</name>
<dbReference type="Gene3D" id="3.30.530.20">
    <property type="match status" value="1"/>
</dbReference>
<dbReference type="SUPFAM" id="SSF55961">
    <property type="entry name" value="Bet v1-like"/>
    <property type="match status" value="1"/>
</dbReference>
<proteinExistence type="inferred from homology"/>
<dbReference type="FunFam" id="3.30.530.20:FF:000007">
    <property type="entry name" value="Major pollen allergen Bet v 1-A"/>
    <property type="match status" value="1"/>
</dbReference>
<dbReference type="GO" id="GO:0006952">
    <property type="term" value="P:defense response"/>
    <property type="evidence" value="ECO:0007669"/>
    <property type="project" value="UniProtKB-KW"/>
</dbReference>
<accession>A0A0A0KD04</accession>
<evidence type="ECO:0000313" key="5">
    <source>
        <dbReference type="EMBL" id="KGN47408.1"/>
    </source>
</evidence>
<dbReference type="GO" id="GO:0038023">
    <property type="term" value="F:signaling receptor activity"/>
    <property type="evidence" value="ECO:0000318"/>
    <property type="project" value="GO_Central"/>
</dbReference>
<dbReference type="InterPro" id="IPR023393">
    <property type="entry name" value="START-like_dom_sf"/>
</dbReference>
<dbReference type="GO" id="GO:0010427">
    <property type="term" value="F:abscisic acid binding"/>
    <property type="evidence" value="ECO:0000318"/>
    <property type="project" value="GO_Central"/>
</dbReference>
<evidence type="ECO:0000256" key="3">
    <source>
        <dbReference type="ARBA" id="ARBA00023265"/>
    </source>
</evidence>
<dbReference type="CDD" id="cd07816">
    <property type="entry name" value="Bet_v1-like"/>
    <property type="match status" value="1"/>
</dbReference>
<reference evidence="5 6" key="1">
    <citation type="journal article" date="2009" name="Nat. Genet.">
        <title>The genome of the cucumber, Cucumis sativus L.</title>
        <authorList>
            <person name="Huang S."/>
            <person name="Li R."/>
            <person name="Zhang Z."/>
            <person name="Li L."/>
            <person name="Gu X."/>
            <person name="Fan W."/>
            <person name="Lucas W.J."/>
            <person name="Wang X."/>
            <person name="Xie B."/>
            <person name="Ni P."/>
            <person name="Ren Y."/>
            <person name="Zhu H."/>
            <person name="Li J."/>
            <person name="Lin K."/>
            <person name="Jin W."/>
            <person name="Fei Z."/>
            <person name="Li G."/>
            <person name="Staub J."/>
            <person name="Kilian A."/>
            <person name="van der Vossen E.A."/>
            <person name="Wu Y."/>
            <person name="Guo J."/>
            <person name="He J."/>
            <person name="Jia Z."/>
            <person name="Ren Y."/>
            <person name="Tian G."/>
            <person name="Lu Y."/>
            <person name="Ruan J."/>
            <person name="Qian W."/>
            <person name="Wang M."/>
            <person name="Huang Q."/>
            <person name="Li B."/>
            <person name="Xuan Z."/>
            <person name="Cao J."/>
            <person name="Asan"/>
            <person name="Wu Z."/>
            <person name="Zhang J."/>
            <person name="Cai Q."/>
            <person name="Bai Y."/>
            <person name="Zhao B."/>
            <person name="Han Y."/>
            <person name="Li Y."/>
            <person name="Li X."/>
            <person name="Wang S."/>
            <person name="Shi Q."/>
            <person name="Liu S."/>
            <person name="Cho W.K."/>
            <person name="Kim J.Y."/>
            <person name="Xu Y."/>
            <person name="Heller-Uszynska K."/>
            <person name="Miao H."/>
            <person name="Cheng Z."/>
            <person name="Zhang S."/>
            <person name="Wu J."/>
            <person name="Yang Y."/>
            <person name="Kang H."/>
            <person name="Li M."/>
            <person name="Liang H."/>
            <person name="Ren X."/>
            <person name="Shi Z."/>
            <person name="Wen M."/>
            <person name="Jian M."/>
            <person name="Yang H."/>
            <person name="Zhang G."/>
            <person name="Yang Z."/>
            <person name="Chen R."/>
            <person name="Liu S."/>
            <person name="Li J."/>
            <person name="Ma L."/>
            <person name="Liu H."/>
            <person name="Zhou Y."/>
            <person name="Zhao J."/>
            <person name="Fang X."/>
            <person name="Li G."/>
            <person name="Fang L."/>
            <person name="Li Y."/>
            <person name="Liu D."/>
            <person name="Zheng H."/>
            <person name="Zhang Y."/>
            <person name="Qin N."/>
            <person name="Li Z."/>
            <person name="Yang G."/>
            <person name="Yang S."/>
            <person name="Bolund L."/>
            <person name="Kristiansen K."/>
            <person name="Zheng H."/>
            <person name="Li S."/>
            <person name="Zhang X."/>
            <person name="Yang H."/>
            <person name="Wang J."/>
            <person name="Sun R."/>
            <person name="Zhang B."/>
            <person name="Jiang S."/>
            <person name="Wang J."/>
            <person name="Du Y."/>
            <person name="Li S."/>
        </authorList>
    </citation>
    <scope>NUCLEOTIDE SEQUENCE [LARGE SCALE GENOMIC DNA]</scope>
    <source>
        <strain evidence="6">cv. 9930</strain>
    </source>
</reference>
<protein>
    <recommendedName>
        <fullName evidence="4">Bet v I/Major latex protein domain-containing protein</fullName>
    </recommendedName>
</protein>
<dbReference type="OrthoDB" id="1500546at2759"/>
<dbReference type="AlphaFoldDB" id="A0A0A0KD04"/>
<dbReference type="PRINTS" id="PR00634">
    <property type="entry name" value="BETALLERGEN"/>
</dbReference>
<keyword evidence="6" id="KW-1185">Reference proteome</keyword>
<dbReference type="InterPro" id="IPR050279">
    <property type="entry name" value="Plant_def-hormone_signal"/>
</dbReference>
<dbReference type="Gramene" id="KGN47408">
    <property type="protein sequence ID" value="KGN47408"/>
    <property type="gene ID" value="Csa_6G313090"/>
</dbReference>
<reference evidence="5 6" key="2">
    <citation type="journal article" date="2009" name="PLoS ONE">
        <title>An integrated genetic and cytogenetic map of the cucumber genome.</title>
        <authorList>
            <person name="Ren Y."/>
            <person name="Zhang Z."/>
            <person name="Liu J."/>
            <person name="Staub J.E."/>
            <person name="Han Y."/>
            <person name="Cheng Z."/>
            <person name="Li X."/>
            <person name="Lu J."/>
            <person name="Miao H."/>
            <person name="Kang H."/>
            <person name="Xie B."/>
            <person name="Gu X."/>
            <person name="Wang X."/>
            <person name="Du Y."/>
            <person name="Jin W."/>
            <person name="Huang S."/>
        </authorList>
    </citation>
    <scope>NUCLEOTIDE SEQUENCE [LARGE SCALE GENOMIC DNA]</scope>
    <source>
        <strain evidence="6">cv. 9930</strain>
    </source>
</reference>
<dbReference type="PANTHER" id="PTHR31213:SF55">
    <property type="entry name" value="STRESS-INDUCED PROTEIN SAM22"/>
    <property type="match status" value="1"/>
</dbReference>
<gene>
    <name evidence="5" type="ORF">Csa_6G313090</name>
</gene>
<dbReference type="GO" id="GO:0009738">
    <property type="term" value="P:abscisic acid-activated signaling pathway"/>
    <property type="evidence" value="ECO:0000318"/>
    <property type="project" value="GO_Central"/>
</dbReference>
<dbReference type="GO" id="GO:0005634">
    <property type="term" value="C:nucleus"/>
    <property type="evidence" value="ECO:0000318"/>
    <property type="project" value="GO_Central"/>
</dbReference>
<sequence>MGVFTYENEVTSVVPPAKLFKAFILDADNLYSKIIPSHPQTEIVEGNGGPGTIKKITFSHGGELKTIAHRLDVVDEASLTYKYTVLEGDLISETIDQIVKEIKVTEGPDGGSILKSTSVYHTKGDNQLDEGKLKIGEEKGLALLKAAEAYLLANPAEYN</sequence>
<keyword evidence="2" id="KW-0611">Plant defense</keyword>
<dbReference type="Pfam" id="PF00407">
    <property type="entry name" value="Bet_v_1"/>
    <property type="match status" value="1"/>
</dbReference>
<comment type="similarity">
    <text evidence="1">Belongs to the BetVI family.</text>
</comment>
<evidence type="ECO:0000256" key="1">
    <source>
        <dbReference type="ARBA" id="ARBA00009744"/>
    </source>
</evidence>
<dbReference type="eggNOG" id="ENOG502RXTQ">
    <property type="taxonomic scope" value="Eukaryota"/>
</dbReference>
<organism evidence="5 6">
    <name type="scientific">Cucumis sativus</name>
    <name type="common">Cucumber</name>
    <dbReference type="NCBI Taxonomy" id="3659"/>
    <lineage>
        <taxon>Eukaryota</taxon>
        <taxon>Viridiplantae</taxon>
        <taxon>Streptophyta</taxon>
        <taxon>Embryophyta</taxon>
        <taxon>Tracheophyta</taxon>
        <taxon>Spermatophyta</taxon>
        <taxon>Magnoliopsida</taxon>
        <taxon>eudicotyledons</taxon>
        <taxon>Gunneridae</taxon>
        <taxon>Pentapetalae</taxon>
        <taxon>rosids</taxon>
        <taxon>fabids</taxon>
        <taxon>Cucurbitales</taxon>
        <taxon>Cucurbitaceae</taxon>
        <taxon>Benincaseae</taxon>
        <taxon>Cucumis</taxon>
    </lineage>
</organism>
<evidence type="ECO:0000256" key="2">
    <source>
        <dbReference type="ARBA" id="ARBA00022821"/>
    </source>
</evidence>